<gene>
    <name evidence="2" type="ORF">BIW11_06529</name>
</gene>
<feature type="compositionally biased region" description="Polar residues" evidence="1">
    <location>
        <begin position="17"/>
        <end position="34"/>
    </location>
</feature>
<name>A0A1V9XXK4_9ACAR</name>
<protein>
    <submittedName>
        <fullName evidence="2">Uncharacterized protein</fullName>
    </submittedName>
</protein>
<evidence type="ECO:0000313" key="3">
    <source>
        <dbReference type="Proteomes" id="UP000192247"/>
    </source>
</evidence>
<feature type="non-terminal residue" evidence="2">
    <location>
        <position position="140"/>
    </location>
</feature>
<sequence>MSPRKMTPAKKKRAGELTTSFGREMLQRTTTSVASIKERTRQGLKRLASKGALRRKGIHGSSENVTAENGNAKPGAKSKRSISSNRSPAVKVFRPRSDENTPQRQQPQRKVKTCKGPKQRCDSQLERRRAPVSMSSALHE</sequence>
<keyword evidence="3" id="KW-1185">Reference proteome</keyword>
<feature type="compositionally biased region" description="Basic and acidic residues" evidence="1">
    <location>
        <begin position="119"/>
        <end position="129"/>
    </location>
</feature>
<proteinExistence type="predicted"/>
<evidence type="ECO:0000256" key="1">
    <source>
        <dbReference type="SAM" id="MobiDB-lite"/>
    </source>
</evidence>
<dbReference type="InParanoid" id="A0A1V9XXK4"/>
<accession>A0A1V9XXK4</accession>
<evidence type="ECO:0000313" key="2">
    <source>
        <dbReference type="EMBL" id="OQR78247.1"/>
    </source>
</evidence>
<dbReference type="EMBL" id="MNPL01002462">
    <property type="protein sequence ID" value="OQR78247.1"/>
    <property type="molecule type" value="Genomic_DNA"/>
</dbReference>
<organism evidence="2 3">
    <name type="scientific">Tropilaelaps mercedesae</name>
    <dbReference type="NCBI Taxonomy" id="418985"/>
    <lineage>
        <taxon>Eukaryota</taxon>
        <taxon>Metazoa</taxon>
        <taxon>Ecdysozoa</taxon>
        <taxon>Arthropoda</taxon>
        <taxon>Chelicerata</taxon>
        <taxon>Arachnida</taxon>
        <taxon>Acari</taxon>
        <taxon>Parasitiformes</taxon>
        <taxon>Mesostigmata</taxon>
        <taxon>Gamasina</taxon>
        <taxon>Dermanyssoidea</taxon>
        <taxon>Laelapidae</taxon>
        <taxon>Tropilaelaps</taxon>
    </lineage>
</organism>
<feature type="compositionally biased region" description="Basic residues" evidence="1">
    <location>
        <begin position="42"/>
        <end position="58"/>
    </location>
</feature>
<reference evidence="2 3" key="1">
    <citation type="journal article" date="2017" name="Gigascience">
        <title>Draft genome of the honey bee ectoparasitic mite, Tropilaelaps mercedesae, is shaped by the parasitic life history.</title>
        <authorList>
            <person name="Dong X."/>
            <person name="Armstrong S.D."/>
            <person name="Xia D."/>
            <person name="Makepeace B.L."/>
            <person name="Darby A.C."/>
            <person name="Kadowaki T."/>
        </authorList>
    </citation>
    <scope>NUCLEOTIDE SEQUENCE [LARGE SCALE GENOMIC DNA]</scope>
    <source>
        <strain evidence="2">Wuxi-XJTLU</strain>
    </source>
</reference>
<comment type="caution">
    <text evidence="2">The sequence shown here is derived from an EMBL/GenBank/DDBJ whole genome shotgun (WGS) entry which is preliminary data.</text>
</comment>
<feature type="compositionally biased region" description="Basic residues" evidence="1">
    <location>
        <begin position="107"/>
        <end position="118"/>
    </location>
</feature>
<dbReference type="AlphaFoldDB" id="A0A1V9XXK4"/>
<dbReference type="Proteomes" id="UP000192247">
    <property type="component" value="Unassembled WGS sequence"/>
</dbReference>
<feature type="region of interest" description="Disordered" evidence="1">
    <location>
        <begin position="1"/>
        <end position="140"/>
    </location>
</feature>